<protein>
    <submittedName>
        <fullName evidence="1">Uncharacterized protein</fullName>
    </submittedName>
</protein>
<reference evidence="1 2" key="1">
    <citation type="submission" date="2012-01" db="EMBL/GenBank/DDBJ databases">
        <title>Complete sequence of Desulfotomaculum gibsoniae DSM 7213.</title>
        <authorList>
            <consortium name="US DOE Joint Genome Institute"/>
            <person name="Lucas S."/>
            <person name="Han J."/>
            <person name="Lapidus A."/>
            <person name="Cheng J.-F."/>
            <person name="Goodwin L."/>
            <person name="Pitluck S."/>
            <person name="Peters L."/>
            <person name="Ovchinnikova G."/>
            <person name="Teshima H."/>
            <person name="Detter J.C."/>
            <person name="Han C."/>
            <person name="Tapia R."/>
            <person name="Land M."/>
            <person name="Hauser L."/>
            <person name="Kyrpides N."/>
            <person name="Ivanova N."/>
            <person name="Pagani I."/>
            <person name="Parshina S."/>
            <person name="Plugge C."/>
            <person name="Muyzer G."/>
            <person name="Kuever J."/>
            <person name="Ivanova A."/>
            <person name="Nazina T."/>
            <person name="Klenk H.-P."/>
            <person name="Brambilla E."/>
            <person name="Spring S."/>
            <person name="Stams A.F."/>
            <person name="Woyke T."/>
        </authorList>
    </citation>
    <scope>NUCLEOTIDE SEQUENCE [LARGE SCALE GENOMIC DNA]</scope>
    <source>
        <strain evidence="1 2">DSM 7213</strain>
    </source>
</reference>
<dbReference type="HOGENOM" id="CLU_2648573_0_0_9"/>
<dbReference type="AlphaFoldDB" id="R4KR22"/>
<evidence type="ECO:0000313" key="1">
    <source>
        <dbReference type="EMBL" id="AGL02061.1"/>
    </source>
</evidence>
<name>R4KR22_9FIRM</name>
<dbReference type="RefSeq" id="WP_006521790.1">
    <property type="nucleotide sequence ID" value="NC_021184.1"/>
</dbReference>
<proteinExistence type="predicted"/>
<keyword evidence="2" id="KW-1185">Reference proteome</keyword>
<accession>R4KR22</accession>
<dbReference type="EMBL" id="CP003273">
    <property type="protein sequence ID" value="AGL02061.1"/>
    <property type="molecule type" value="Genomic_DNA"/>
</dbReference>
<gene>
    <name evidence="1" type="ORF">Desgi_2656</name>
</gene>
<dbReference type="STRING" id="767817.Desgi_2656"/>
<organism evidence="1 2">
    <name type="scientific">Desulfoscipio gibsoniae DSM 7213</name>
    <dbReference type="NCBI Taxonomy" id="767817"/>
    <lineage>
        <taxon>Bacteria</taxon>
        <taxon>Bacillati</taxon>
        <taxon>Bacillota</taxon>
        <taxon>Clostridia</taxon>
        <taxon>Eubacteriales</taxon>
        <taxon>Desulfallaceae</taxon>
        <taxon>Desulfoscipio</taxon>
    </lineage>
</organism>
<dbReference type="KEGG" id="dgi:Desgi_2656"/>
<sequence>MADPASLRGNELDKSMDAFFAYQANRYKEQLARVVQSGSRLVYHFANLYGPGQWQGRFDPGRNVKMTKRKRGRWYC</sequence>
<evidence type="ECO:0000313" key="2">
    <source>
        <dbReference type="Proteomes" id="UP000013520"/>
    </source>
</evidence>
<dbReference type="Proteomes" id="UP000013520">
    <property type="component" value="Chromosome"/>
</dbReference>